<gene>
    <name evidence="2" type="ORF">ACFFGT_16410</name>
</gene>
<evidence type="ECO:0000313" key="3">
    <source>
        <dbReference type="Proteomes" id="UP001589828"/>
    </source>
</evidence>
<evidence type="ECO:0000313" key="2">
    <source>
        <dbReference type="EMBL" id="MFC0515806.1"/>
    </source>
</evidence>
<reference evidence="2 3" key="1">
    <citation type="submission" date="2024-09" db="EMBL/GenBank/DDBJ databases">
        <authorList>
            <person name="Sun Q."/>
            <person name="Mori K."/>
        </authorList>
    </citation>
    <scope>NUCLEOTIDE SEQUENCE [LARGE SCALE GENOMIC DNA]</scope>
    <source>
        <strain evidence="2 3">NCAIM B.02415</strain>
    </source>
</reference>
<protein>
    <recommendedName>
        <fullName evidence="4">TonB-dependent receptor</fullName>
    </recommendedName>
</protein>
<accession>A0ABV6L8N0</accession>
<keyword evidence="1" id="KW-0732">Signal</keyword>
<sequence>MYSRLTYLIALAVCLSFSKAYSQTDTSHYDLGRVRVNKNLTQSITIKGADLQRQPFSNISDALNVWFYGIYTNSGYAVYVVDGNIINDVNAYNINDIEEVTLVQNAAAQVSGALAQQQMVLIKTKRNRPGKSGIEAAGQTNLVSERNDTDVKKTKNPTNVYHQYYLSGYTNTDIVNAGISATYLRDVSPFSTTQQINIKTPLNFDRFKFNGYADVKLGANNTLSATATYVPQDTHFNYDNANLYNSSDPTYQSQASIAEHTIQNLFNGGIRLNSQLIKGLKNSLSAAYNHYNYTENDNYVATGSVGQGNFQRVNNSSNNIDRKNVLLLRDNLSYQKIIGNFNIEPSVDFTYRYTRDSLANHATSTTYYGPDLLNIDQPSNNSASASSTYYKRKDYLLTPSLSLAFKNSINVQGGFVAVLDSKKNLPAANNTDFKRIFPYASASVNVSSLAGINAVGIKLYGSYSKQNLLLQTDGEHLNGLTFGNASNSPFGAGYAYLINYYPSTYYNTLKAFNIYVAGADINLSALVSVNYNFERGGLVVPVLYYVPDGPNGSITTLGYADSKYTRNRIGINFNIINKASTRFITGLNTTNIKQRTNIGTGDIALGDNVWTGGWVNRLEIEHIFAGLDVLYKMGSGDYANPYATYNSTTTDQSKHSFALQNIYFGYNIKTTQFKNLEVFANGRNIWQNKTSNITDNRRFYGLGFKLGL</sequence>
<proteinExistence type="predicted"/>
<keyword evidence="3" id="KW-1185">Reference proteome</keyword>
<dbReference type="Proteomes" id="UP001589828">
    <property type="component" value="Unassembled WGS sequence"/>
</dbReference>
<feature type="signal peptide" evidence="1">
    <location>
        <begin position="1"/>
        <end position="22"/>
    </location>
</feature>
<evidence type="ECO:0000256" key="1">
    <source>
        <dbReference type="SAM" id="SignalP"/>
    </source>
</evidence>
<organism evidence="2 3">
    <name type="scientific">Mucilaginibacter angelicae</name>
    <dbReference type="NCBI Taxonomy" id="869718"/>
    <lineage>
        <taxon>Bacteria</taxon>
        <taxon>Pseudomonadati</taxon>
        <taxon>Bacteroidota</taxon>
        <taxon>Sphingobacteriia</taxon>
        <taxon>Sphingobacteriales</taxon>
        <taxon>Sphingobacteriaceae</taxon>
        <taxon>Mucilaginibacter</taxon>
    </lineage>
</organism>
<feature type="chain" id="PRO_5047459621" description="TonB-dependent receptor" evidence="1">
    <location>
        <begin position="23"/>
        <end position="708"/>
    </location>
</feature>
<name>A0ABV6L8N0_9SPHI</name>
<comment type="caution">
    <text evidence="2">The sequence shown here is derived from an EMBL/GenBank/DDBJ whole genome shotgun (WGS) entry which is preliminary data.</text>
</comment>
<evidence type="ECO:0008006" key="4">
    <source>
        <dbReference type="Google" id="ProtNLM"/>
    </source>
</evidence>
<dbReference type="RefSeq" id="WP_377023606.1">
    <property type="nucleotide sequence ID" value="NZ_JBHLTS010000022.1"/>
</dbReference>
<dbReference type="EMBL" id="JBHLTS010000022">
    <property type="protein sequence ID" value="MFC0515806.1"/>
    <property type="molecule type" value="Genomic_DNA"/>
</dbReference>
<dbReference type="SUPFAM" id="SSF56935">
    <property type="entry name" value="Porins"/>
    <property type="match status" value="1"/>
</dbReference>